<protein>
    <submittedName>
        <fullName evidence="1">Uncharacterized protein</fullName>
    </submittedName>
</protein>
<dbReference type="SUPFAM" id="SSF52833">
    <property type="entry name" value="Thioredoxin-like"/>
    <property type="match status" value="1"/>
</dbReference>
<accession>A0AAU9IMK9</accession>
<reference evidence="1" key="1">
    <citation type="submission" date="2021-09" db="EMBL/GenBank/DDBJ databases">
        <authorList>
            <consortium name="AG Swart"/>
            <person name="Singh M."/>
            <person name="Singh A."/>
            <person name="Seah K."/>
            <person name="Emmerich C."/>
        </authorList>
    </citation>
    <scope>NUCLEOTIDE SEQUENCE</scope>
    <source>
        <strain evidence="1">ATCC30299</strain>
    </source>
</reference>
<gene>
    <name evidence="1" type="ORF">BSTOLATCC_MIC12784</name>
</gene>
<dbReference type="EMBL" id="CAJZBQ010000013">
    <property type="protein sequence ID" value="CAG9315006.1"/>
    <property type="molecule type" value="Genomic_DNA"/>
</dbReference>
<dbReference type="Proteomes" id="UP001162131">
    <property type="component" value="Unassembled WGS sequence"/>
</dbReference>
<evidence type="ECO:0000313" key="2">
    <source>
        <dbReference type="Proteomes" id="UP001162131"/>
    </source>
</evidence>
<keyword evidence="2" id="KW-1185">Reference proteome</keyword>
<dbReference type="InterPro" id="IPR036249">
    <property type="entry name" value="Thioredoxin-like_sf"/>
</dbReference>
<comment type="caution">
    <text evidence="1">The sequence shown here is derived from an EMBL/GenBank/DDBJ whole genome shotgun (WGS) entry which is preliminary data.</text>
</comment>
<dbReference type="Gene3D" id="3.40.30.10">
    <property type="entry name" value="Glutaredoxin"/>
    <property type="match status" value="1"/>
</dbReference>
<evidence type="ECO:0000313" key="1">
    <source>
        <dbReference type="EMBL" id="CAG9315006.1"/>
    </source>
</evidence>
<sequence length="90" mass="10516">MIFKIISIPDYELIAYTFRNVGDIAILKIDAYHNSVKGHFVEDFPTIKYFPANNKNGILFQNDLNYESIFQFIKEHSSFNFGSKNVKFDL</sequence>
<organism evidence="1 2">
    <name type="scientific">Blepharisma stoltei</name>
    <dbReference type="NCBI Taxonomy" id="1481888"/>
    <lineage>
        <taxon>Eukaryota</taxon>
        <taxon>Sar</taxon>
        <taxon>Alveolata</taxon>
        <taxon>Ciliophora</taxon>
        <taxon>Postciliodesmatophora</taxon>
        <taxon>Heterotrichea</taxon>
        <taxon>Heterotrichida</taxon>
        <taxon>Blepharismidae</taxon>
        <taxon>Blepharisma</taxon>
    </lineage>
</organism>
<name>A0AAU9IMK9_9CILI</name>
<dbReference type="AlphaFoldDB" id="A0AAU9IMK9"/>
<proteinExistence type="predicted"/>